<name>A0A133NWL5_GARVA</name>
<dbReference type="Proteomes" id="UP000070687">
    <property type="component" value="Unassembled WGS sequence"/>
</dbReference>
<sequence>MAHGHDQATIDGGVFANYAVTNLMKAKRMDVRTLALSGVNQTVHQSDLQI</sequence>
<protein>
    <submittedName>
        <fullName evidence="1">Uncharacterized protein</fullName>
    </submittedName>
</protein>
<proteinExistence type="predicted"/>
<dbReference type="EMBL" id="LRQB01000042">
    <property type="protein sequence ID" value="KXA20688.1"/>
    <property type="molecule type" value="Genomic_DNA"/>
</dbReference>
<evidence type="ECO:0000313" key="1">
    <source>
        <dbReference type="EMBL" id="KXA20688.1"/>
    </source>
</evidence>
<organism evidence="1 2">
    <name type="scientific">Gardnerella vaginalis</name>
    <dbReference type="NCBI Taxonomy" id="2702"/>
    <lineage>
        <taxon>Bacteria</taxon>
        <taxon>Bacillati</taxon>
        <taxon>Actinomycetota</taxon>
        <taxon>Actinomycetes</taxon>
        <taxon>Bifidobacteriales</taxon>
        <taxon>Bifidobacteriaceae</taxon>
        <taxon>Gardnerella</taxon>
    </lineage>
</organism>
<dbReference type="AlphaFoldDB" id="A0A133NWL5"/>
<accession>A0A133NWL5</accession>
<evidence type="ECO:0000313" key="2">
    <source>
        <dbReference type="Proteomes" id="UP000070687"/>
    </source>
</evidence>
<reference evidence="1 2" key="1">
    <citation type="submission" date="2016-01" db="EMBL/GenBank/DDBJ databases">
        <authorList>
            <person name="Oliw E.H."/>
        </authorList>
    </citation>
    <scope>NUCLEOTIDE SEQUENCE [LARGE SCALE GENOMIC DNA]</scope>
    <source>
        <strain evidence="1 2">PSS_7772B</strain>
    </source>
</reference>
<comment type="caution">
    <text evidence="1">The sequence shown here is derived from an EMBL/GenBank/DDBJ whole genome shotgun (WGS) entry which is preliminary data.</text>
</comment>
<gene>
    <name evidence="1" type="ORF">HMPREF3208_00733</name>
</gene>